<organism evidence="1">
    <name type="scientific">Rhizophora mucronata</name>
    <name type="common">Asiatic mangrove</name>
    <dbReference type="NCBI Taxonomy" id="61149"/>
    <lineage>
        <taxon>Eukaryota</taxon>
        <taxon>Viridiplantae</taxon>
        <taxon>Streptophyta</taxon>
        <taxon>Embryophyta</taxon>
        <taxon>Tracheophyta</taxon>
        <taxon>Spermatophyta</taxon>
        <taxon>Magnoliopsida</taxon>
        <taxon>eudicotyledons</taxon>
        <taxon>Gunneridae</taxon>
        <taxon>Pentapetalae</taxon>
        <taxon>rosids</taxon>
        <taxon>fabids</taxon>
        <taxon>Malpighiales</taxon>
        <taxon>Rhizophoraceae</taxon>
        <taxon>Rhizophora</taxon>
    </lineage>
</organism>
<proteinExistence type="predicted"/>
<name>A0A2P2QHH9_RHIMU</name>
<sequence length="28" mass="3011">MSVVVCGGSYLYAVIISIPKFSSLYPLC</sequence>
<dbReference type="EMBL" id="GGEC01085978">
    <property type="protein sequence ID" value="MBX66462.1"/>
    <property type="molecule type" value="Transcribed_RNA"/>
</dbReference>
<dbReference type="AlphaFoldDB" id="A0A2P2QHH9"/>
<reference evidence="1" key="1">
    <citation type="submission" date="2018-02" db="EMBL/GenBank/DDBJ databases">
        <title>Rhizophora mucronata_Transcriptome.</title>
        <authorList>
            <person name="Meera S.P."/>
            <person name="Sreeshan A."/>
            <person name="Augustine A."/>
        </authorList>
    </citation>
    <scope>NUCLEOTIDE SEQUENCE</scope>
    <source>
        <tissue evidence="1">Leaf</tissue>
    </source>
</reference>
<protein>
    <submittedName>
        <fullName evidence="1">Uncharacterized protein</fullName>
    </submittedName>
</protein>
<accession>A0A2P2QHH9</accession>
<evidence type="ECO:0000313" key="1">
    <source>
        <dbReference type="EMBL" id="MBX66462.1"/>
    </source>
</evidence>